<dbReference type="InterPro" id="IPR036264">
    <property type="entry name" value="Bact_exopeptidase_dim_dom"/>
</dbReference>
<evidence type="ECO:0000313" key="5">
    <source>
        <dbReference type="Proteomes" id="UP001139502"/>
    </source>
</evidence>
<gene>
    <name evidence="4" type="ORF">NBM05_08200</name>
</gene>
<proteinExistence type="predicted"/>
<feature type="binding site" evidence="2">
    <location>
        <position position="111"/>
    </location>
    <ligand>
        <name>Mn(2+)</name>
        <dbReference type="ChEBI" id="CHEBI:29035"/>
        <label>2</label>
    </ligand>
</feature>
<keyword evidence="5" id="KW-1185">Reference proteome</keyword>
<dbReference type="NCBIfam" id="TIGR01891">
    <property type="entry name" value="amidohydrolases"/>
    <property type="match status" value="1"/>
</dbReference>
<dbReference type="PIRSF" id="PIRSF005962">
    <property type="entry name" value="Pept_M20D_amidohydro"/>
    <property type="match status" value="1"/>
</dbReference>
<dbReference type="InterPro" id="IPR002933">
    <property type="entry name" value="Peptidase_M20"/>
</dbReference>
<dbReference type="PANTHER" id="PTHR11014:SF63">
    <property type="entry name" value="METALLOPEPTIDASE, PUTATIVE (AFU_ORTHOLOGUE AFUA_6G09600)-RELATED"/>
    <property type="match status" value="1"/>
</dbReference>
<name>A0A9X2HCY5_9MICC</name>
<protein>
    <submittedName>
        <fullName evidence="4">Amidohydrolase</fullName>
    </submittedName>
</protein>
<keyword evidence="2" id="KW-0464">Manganese</keyword>
<dbReference type="Gene3D" id="3.30.70.360">
    <property type="match status" value="1"/>
</dbReference>
<evidence type="ECO:0000256" key="2">
    <source>
        <dbReference type="PIRSR" id="PIRSR005962-1"/>
    </source>
</evidence>
<dbReference type="FunFam" id="3.30.70.360:FF:000001">
    <property type="entry name" value="N-acetyldiaminopimelate deacetylase"/>
    <property type="match status" value="1"/>
</dbReference>
<evidence type="ECO:0000259" key="3">
    <source>
        <dbReference type="Pfam" id="PF07687"/>
    </source>
</evidence>
<dbReference type="Gene3D" id="3.40.630.10">
    <property type="entry name" value="Zn peptidases"/>
    <property type="match status" value="1"/>
</dbReference>
<dbReference type="InterPro" id="IPR011650">
    <property type="entry name" value="Peptidase_M20_dimer"/>
</dbReference>
<evidence type="ECO:0000256" key="1">
    <source>
        <dbReference type="ARBA" id="ARBA00022801"/>
    </source>
</evidence>
<organism evidence="4 5">
    <name type="scientific">Rothia santali</name>
    <dbReference type="NCBI Taxonomy" id="2949643"/>
    <lineage>
        <taxon>Bacteria</taxon>
        <taxon>Bacillati</taxon>
        <taxon>Actinomycetota</taxon>
        <taxon>Actinomycetes</taxon>
        <taxon>Micrococcales</taxon>
        <taxon>Micrococcaceae</taxon>
        <taxon>Rothia</taxon>
    </lineage>
</organism>
<keyword evidence="1" id="KW-0378">Hydrolase</keyword>
<feature type="binding site" evidence="2">
    <location>
        <position position="375"/>
    </location>
    <ligand>
        <name>Mn(2+)</name>
        <dbReference type="ChEBI" id="CHEBI:29035"/>
        <label>2</label>
    </ligand>
</feature>
<feature type="binding site" evidence="2">
    <location>
        <position position="113"/>
    </location>
    <ligand>
        <name>Mn(2+)</name>
        <dbReference type="ChEBI" id="CHEBI:29035"/>
        <label>2</label>
    </ligand>
</feature>
<feature type="binding site" evidence="2">
    <location>
        <position position="147"/>
    </location>
    <ligand>
        <name>Mn(2+)</name>
        <dbReference type="ChEBI" id="CHEBI:29035"/>
        <label>2</label>
    </ligand>
</feature>
<sequence>MTVSHLPELSAHETESLHDLYRHLHRNPELSMQEHATQERIEAELDALGIEHFRCGGTGVVGILENGEGPVVAFRADTDGLPIEERSGREYASEARGTLPDGREVPVMHGCGHDTHVVALLGALRALVYDTERWGGTLVAIFQPGEETAAGARAMVEDGLWDRAPRPEVVLGQHVSPARAGTVALAAGVATAIADSLRVTVRGRQTHGSQPQDGKDPIVAAASMVTSLQTIVSRELAPQEAAVVTVGTFHAGIKENIIPEEAEFTVNTRALSQETRDRLIGSIHRILRGEAMVAGIEEPVIEKIYDFPLNVNDERAGERVLAGLRSALGEEEVSVGPPMMGSEDFGWLGASIEVPSVFWWFGGFDSPEPGGPVNHSPRFAPDPETTLRAGTTAALASLWQWIGHEG</sequence>
<feature type="domain" description="Peptidase M20 dimerisation" evidence="3">
    <location>
        <begin position="196"/>
        <end position="290"/>
    </location>
</feature>
<dbReference type="EMBL" id="JANAFB010000017">
    <property type="protein sequence ID" value="MCP3425985.1"/>
    <property type="molecule type" value="Genomic_DNA"/>
</dbReference>
<dbReference type="RefSeq" id="WP_254166448.1">
    <property type="nucleotide sequence ID" value="NZ_JANAFB010000017.1"/>
</dbReference>
<dbReference type="GO" id="GO:0050118">
    <property type="term" value="F:N-acetyldiaminopimelate deacetylase activity"/>
    <property type="evidence" value="ECO:0007669"/>
    <property type="project" value="UniProtKB-ARBA"/>
</dbReference>
<dbReference type="SUPFAM" id="SSF55031">
    <property type="entry name" value="Bacterial exopeptidase dimerisation domain"/>
    <property type="match status" value="1"/>
</dbReference>
<feature type="binding site" evidence="2">
    <location>
        <position position="174"/>
    </location>
    <ligand>
        <name>Mn(2+)</name>
        <dbReference type="ChEBI" id="CHEBI:29035"/>
        <label>2</label>
    </ligand>
</feature>
<dbReference type="AlphaFoldDB" id="A0A9X2HCY5"/>
<reference evidence="4" key="1">
    <citation type="submission" date="2022-06" db="EMBL/GenBank/DDBJ databases">
        <title>Rothia sp. isolated from sandalwood seedling.</title>
        <authorList>
            <person name="Tuikhar N."/>
            <person name="Kirdat K."/>
            <person name="Thorat V."/>
            <person name="Swetha P."/>
            <person name="Padma S."/>
            <person name="Sundararaj R."/>
            <person name="Yadav A."/>
        </authorList>
    </citation>
    <scope>NUCLEOTIDE SEQUENCE</scope>
    <source>
        <strain evidence="4">AR01</strain>
    </source>
</reference>
<dbReference type="Proteomes" id="UP001139502">
    <property type="component" value="Unassembled WGS sequence"/>
</dbReference>
<accession>A0A9X2HCY5</accession>
<dbReference type="SUPFAM" id="SSF53187">
    <property type="entry name" value="Zn-dependent exopeptidases"/>
    <property type="match status" value="1"/>
</dbReference>
<dbReference type="Pfam" id="PF07687">
    <property type="entry name" value="M20_dimer"/>
    <property type="match status" value="1"/>
</dbReference>
<dbReference type="GO" id="GO:0019877">
    <property type="term" value="P:diaminopimelate biosynthetic process"/>
    <property type="evidence" value="ECO:0007669"/>
    <property type="project" value="UniProtKB-ARBA"/>
</dbReference>
<dbReference type="PANTHER" id="PTHR11014">
    <property type="entry name" value="PEPTIDASE M20 FAMILY MEMBER"/>
    <property type="match status" value="1"/>
</dbReference>
<dbReference type="Pfam" id="PF01546">
    <property type="entry name" value="Peptidase_M20"/>
    <property type="match status" value="1"/>
</dbReference>
<comment type="caution">
    <text evidence="4">The sequence shown here is derived from an EMBL/GenBank/DDBJ whole genome shotgun (WGS) entry which is preliminary data.</text>
</comment>
<dbReference type="GO" id="GO:0046872">
    <property type="term" value="F:metal ion binding"/>
    <property type="evidence" value="ECO:0007669"/>
    <property type="project" value="UniProtKB-KW"/>
</dbReference>
<dbReference type="InterPro" id="IPR017439">
    <property type="entry name" value="Amidohydrolase"/>
</dbReference>
<comment type="cofactor">
    <cofactor evidence="2">
        <name>Mn(2+)</name>
        <dbReference type="ChEBI" id="CHEBI:29035"/>
    </cofactor>
    <text evidence="2">The Mn(2+) ion enhances activity.</text>
</comment>
<keyword evidence="2" id="KW-0479">Metal-binding</keyword>
<evidence type="ECO:0000313" key="4">
    <source>
        <dbReference type="EMBL" id="MCP3425985.1"/>
    </source>
</evidence>